<dbReference type="EMBL" id="JAPEIS010000001">
    <property type="protein sequence ID" value="KAJ8071197.1"/>
    <property type="molecule type" value="Genomic_DNA"/>
</dbReference>
<evidence type="ECO:0000313" key="3">
    <source>
        <dbReference type="Proteomes" id="UP001152300"/>
    </source>
</evidence>
<name>A0A9X0AYC2_9HELO</name>
<gene>
    <name evidence="2" type="ORF">OCU04_001535</name>
</gene>
<comment type="caution">
    <text evidence="2">The sequence shown here is derived from an EMBL/GenBank/DDBJ whole genome shotgun (WGS) entry which is preliminary data.</text>
</comment>
<keyword evidence="1" id="KW-0812">Transmembrane</keyword>
<dbReference type="Proteomes" id="UP001152300">
    <property type="component" value="Unassembled WGS sequence"/>
</dbReference>
<feature type="transmembrane region" description="Helical" evidence="1">
    <location>
        <begin position="113"/>
        <end position="135"/>
    </location>
</feature>
<accession>A0A9X0AYC2</accession>
<keyword evidence="1" id="KW-0472">Membrane</keyword>
<keyword evidence="1" id="KW-1133">Transmembrane helix</keyword>
<evidence type="ECO:0000256" key="1">
    <source>
        <dbReference type="SAM" id="Phobius"/>
    </source>
</evidence>
<dbReference type="OrthoDB" id="3558875at2759"/>
<reference evidence="2" key="1">
    <citation type="submission" date="2022-11" db="EMBL/GenBank/DDBJ databases">
        <title>Genome Resource of Sclerotinia nivalis Strain SnTB1, a Plant Pathogen Isolated from American Ginseng.</title>
        <authorList>
            <person name="Fan S."/>
        </authorList>
    </citation>
    <scope>NUCLEOTIDE SEQUENCE</scope>
    <source>
        <strain evidence="2">SnTB1</strain>
    </source>
</reference>
<organism evidence="2 3">
    <name type="scientific">Sclerotinia nivalis</name>
    <dbReference type="NCBI Taxonomy" id="352851"/>
    <lineage>
        <taxon>Eukaryota</taxon>
        <taxon>Fungi</taxon>
        <taxon>Dikarya</taxon>
        <taxon>Ascomycota</taxon>
        <taxon>Pezizomycotina</taxon>
        <taxon>Leotiomycetes</taxon>
        <taxon>Helotiales</taxon>
        <taxon>Sclerotiniaceae</taxon>
        <taxon>Sclerotinia</taxon>
    </lineage>
</organism>
<dbReference type="AlphaFoldDB" id="A0A9X0AYC2"/>
<proteinExistence type="predicted"/>
<keyword evidence="3" id="KW-1185">Reference proteome</keyword>
<protein>
    <submittedName>
        <fullName evidence="2">Uncharacterized protein</fullName>
    </submittedName>
</protein>
<sequence>MNQPRRRTAHQRADRAIRRLRQEETAEMKIDEWITEQNLMRIPLFPDTMHPALLQMEVECDLQLFQHHLRVAEDIRAARLQVEVDSHKHRLEMAEVDRVALLGERYLRLRASIALLFLYSFAAIFGLYALGYVALNPSSLAVLFNRILEAYSSEF</sequence>
<evidence type="ECO:0000313" key="2">
    <source>
        <dbReference type="EMBL" id="KAJ8071197.1"/>
    </source>
</evidence>